<dbReference type="SUPFAM" id="SSF52540">
    <property type="entry name" value="P-loop containing nucleoside triphosphate hydrolases"/>
    <property type="match status" value="1"/>
</dbReference>
<dbReference type="Gene3D" id="3.40.50.300">
    <property type="entry name" value="P-loop containing nucleotide triphosphate hydrolases"/>
    <property type="match status" value="1"/>
</dbReference>
<dbReference type="Pfam" id="PF21694">
    <property type="entry name" value="DNA_pol3_delta_C"/>
    <property type="match status" value="1"/>
</dbReference>
<evidence type="ECO:0000256" key="3">
    <source>
        <dbReference type="ARBA" id="ARBA00022679"/>
    </source>
</evidence>
<dbReference type="Gene3D" id="1.10.8.60">
    <property type="match status" value="1"/>
</dbReference>
<protein>
    <recommendedName>
        <fullName evidence="2">DNA polymerase III subunit delta</fullName>
        <ecNumber evidence="1">2.7.7.7</ecNumber>
    </recommendedName>
</protein>
<dbReference type="InterPro" id="IPR027417">
    <property type="entry name" value="P-loop_NTPase"/>
</dbReference>
<dbReference type="InterPro" id="IPR005790">
    <property type="entry name" value="DNA_polIII_delta"/>
</dbReference>
<dbReference type="PANTHER" id="PTHR34388:SF1">
    <property type="entry name" value="DNA POLYMERASE III SUBUNIT DELTA"/>
    <property type="match status" value="1"/>
</dbReference>
<dbReference type="SUPFAM" id="SSF48019">
    <property type="entry name" value="post-AAA+ oligomerization domain-like"/>
    <property type="match status" value="1"/>
</dbReference>
<comment type="catalytic activity">
    <reaction evidence="8">
        <text>DNA(n) + a 2'-deoxyribonucleoside 5'-triphosphate = DNA(n+1) + diphosphate</text>
        <dbReference type="Rhea" id="RHEA:22508"/>
        <dbReference type="Rhea" id="RHEA-COMP:17339"/>
        <dbReference type="Rhea" id="RHEA-COMP:17340"/>
        <dbReference type="ChEBI" id="CHEBI:33019"/>
        <dbReference type="ChEBI" id="CHEBI:61560"/>
        <dbReference type="ChEBI" id="CHEBI:173112"/>
        <dbReference type="EC" id="2.7.7.7"/>
    </reaction>
</comment>
<dbReference type="NCBIfam" id="TIGR01128">
    <property type="entry name" value="holA"/>
    <property type="match status" value="1"/>
</dbReference>
<gene>
    <name evidence="11" type="ORF">ERS852502_00526</name>
</gene>
<dbReference type="GO" id="GO:0009360">
    <property type="term" value="C:DNA polymerase III complex"/>
    <property type="evidence" value="ECO:0007669"/>
    <property type="project" value="InterPro"/>
</dbReference>
<feature type="domain" description="DNA polymerase III delta subunit-like C-terminal" evidence="10">
    <location>
        <begin position="223"/>
        <end position="341"/>
    </location>
</feature>
<keyword evidence="3" id="KW-0808">Transferase</keyword>
<evidence type="ECO:0000256" key="5">
    <source>
        <dbReference type="ARBA" id="ARBA00022705"/>
    </source>
</evidence>
<evidence type="ECO:0000256" key="1">
    <source>
        <dbReference type="ARBA" id="ARBA00012417"/>
    </source>
</evidence>
<dbReference type="GO" id="GO:0006261">
    <property type="term" value="P:DNA-templated DNA replication"/>
    <property type="evidence" value="ECO:0007669"/>
    <property type="project" value="TreeGrafter"/>
</dbReference>
<evidence type="ECO:0000256" key="7">
    <source>
        <dbReference type="ARBA" id="ARBA00034754"/>
    </source>
</evidence>
<reference evidence="11 12" key="1">
    <citation type="submission" date="2015-09" db="EMBL/GenBank/DDBJ databases">
        <authorList>
            <consortium name="Pathogen Informatics"/>
        </authorList>
    </citation>
    <scope>NUCLEOTIDE SEQUENCE [LARGE SCALE GENOMIC DNA]</scope>
    <source>
        <strain evidence="11 12">2789STDY5834889</strain>
    </source>
</reference>
<dbReference type="GO" id="GO:0003677">
    <property type="term" value="F:DNA binding"/>
    <property type="evidence" value="ECO:0007669"/>
    <property type="project" value="InterPro"/>
</dbReference>
<dbReference type="AlphaFoldDB" id="A0A174Z510"/>
<dbReference type="Proteomes" id="UP000078383">
    <property type="component" value="Unassembled WGS sequence"/>
</dbReference>
<sequence length="345" mass="39743">MIKRLLSKCWLFIYNRIVMKTLNEDLKSGQFKQVYLLCGEEGYLKKQYKNRFVKAMLPEGDTMNYSYYEGKNTPVKEAIDLAETLPFFAERRLIVFENTGFFKTAAGADLADYIKNMPETTCFIFVEEEIDKRNKLYKAVKSKGYIAELSTQDAGTLKRWVAGLVRKEQKQISESVIVYFLDKVGTDMENIQGELEKVFCYALERDTITKEDIDAVCVTQITNHIFEMVDAVAAGNQQKALDLYYELLALKEPPMRILFLLVRQYRMLFHVKALANQGYGRKEIASKAGLHPFVAGKNMEQAKRFKMGQLRRVMEEGAQLEQDVKTGLLTDNLAVELFIVKQSER</sequence>
<dbReference type="InterPro" id="IPR010372">
    <property type="entry name" value="DNA_pol3_delta_N"/>
</dbReference>
<dbReference type="EC" id="2.7.7.7" evidence="1"/>
<organism evidence="11 12">
    <name type="scientific">[Ruminococcus] torques</name>
    <dbReference type="NCBI Taxonomy" id="33039"/>
    <lineage>
        <taxon>Bacteria</taxon>
        <taxon>Bacillati</taxon>
        <taxon>Bacillota</taxon>
        <taxon>Clostridia</taxon>
        <taxon>Lachnospirales</taxon>
        <taxon>Lachnospiraceae</taxon>
        <taxon>Mediterraneibacter</taxon>
    </lineage>
</organism>
<feature type="domain" description="DNA polymerase III delta N-terminal" evidence="9">
    <location>
        <begin position="35"/>
        <end position="146"/>
    </location>
</feature>
<evidence type="ECO:0000256" key="4">
    <source>
        <dbReference type="ARBA" id="ARBA00022695"/>
    </source>
</evidence>
<evidence type="ECO:0000313" key="12">
    <source>
        <dbReference type="Proteomes" id="UP000078383"/>
    </source>
</evidence>
<accession>A0A174Z510</accession>
<dbReference type="InterPro" id="IPR048466">
    <property type="entry name" value="DNA_pol3_delta-like_C"/>
</dbReference>
<keyword evidence="5" id="KW-0235">DNA replication</keyword>
<dbReference type="Pfam" id="PF06144">
    <property type="entry name" value="DNA_pol3_delta"/>
    <property type="match status" value="1"/>
</dbReference>
<proteinExistence type="inferred from homology"/>
<evidence type="ECO:0000256" key="8">
    <source>
        <dbReference type="ARBA" id="ARBA00049244"/>
    </source>
</evidence>
<keyword evidence="6" id="KW-0239">DNA-directed DNA polymerase</keyword>
<dbReference type="EMBL" id="CZBX01000002">
    <property type="protein sequence ID" value="CUQ82494.1"/>
    <property type="molecule type" value="Genomic_DNA"/>
</dbReference>
<comment type="similarity">
    <text evidence="7">Belongs to the DNA polymerase HolA subunit family.</text>
</comment>
<dbReference type="PANTHER" id="PTHR34388">
    <property type="entry name" value="DNA POLYMERASE III SUBUNIT DELTA"/>
    <property type="match status" value="1"/>
</dbReference>
<evidence type="ECO:0000259" key="10">
    <source>
        <dbReference type="Pfam" id="PF21694"/>
    </source>
</evidence>
<name>A0A174Z510_9FIRM</name>
<evidence type="ECO:0000256" key="6">
    <source>
        <dbReference type="ARBA" id="ARBA00022932"/>
    </source>
</evidence>
<evidence type="ECO:0000256" key="2">
    <source>
        <dbReference type="ARBA" id="ARBA00017703"/>
    </source>
</evidence>
<evidence type="ECO:0000313" key="11">
    <source>
        <dbReference type="EMBL" id="CUQ82494.1"/>
    </source>
</evidence>
<keyword evidence="4" id="KW-0548">Nucleotidyltransferase</keyword>
<dbReference type="GO" id="GO:0003887">
    <property type="term" value="F:DNA-directed DNA polymerase activity"/>
    <property type="evidence" value="ECO:0007669"/>
    <property type="project" value="UniProtKB-KW"/>
</dbReference>
<dbReference type="Gene3D" id="1.20.272.10">
    <property type="match status" value="1"/>
</dbReference>
<dbReference type="InterPro" id="IPR008921">
    <property type="entry name" value="DNA_pol3_clamp-load_cplx_C"/>
</dbReference>
<evidence type="ECO:0000259" key="9">
    <source>
        <dbReference type="Pfam" id="PF06144"/>
    </source>
</evidence>